<dbReference type="AlphaFoldDB" id="A0A0B6X0T0"/>
<evidence type="ECO:0000256" key="1">
    <source>
        <dbReference type="ARBA" id="ARBA00022741"/>
    </source>
</evidence>
<dbReference type="PROSITE" id="PS00675">
    <property type="entry name" value="SIGMA54_INTERACT_1"/>
    <property type="match status" value="1"/>
</dbReference>
<dbReference type="InterPro" id="IPR002078">
    <property type="entry name" value="Sigma_54_int"/>
</dbReference>
<evidence type="ECO:0000256" key="4">
    <source>
        <dbReference type="ARBA" id="ARBA00023125"/>
    </source>
</evidence>
<dbReference type="RefSeq" id="WP_060635566.1">
    <property type="nucleotide sequence ID" value="NZ_CBXV010000007.1"/>
</dbReference>
<protein>
    <submittedName>
        <fullName evidence="7">Response regulator with CheY-like receiver, AAA-type ATPase, and DNA-binding domains</fullName>
    </submittedName>
</protein>
<keyword evidence="1" id="KW-0547">Nucleotide-binding</keyword>
<dbReference type="SUPFAM" id="SSF52540">
    <property type="entry name" value="P-loop containing nucleoside triphosphate hydrolases"/>
    <property type="match status" value="1"/>
</dbReference>
<keyword evidence="2" id="KW-0067">ATP-binding</keyword>
<organism evidence="7 8">
    <name type="scientific">Pyrinomonas methylaliphatogenes</name>
    <dbReference type="NCBI Taxonomy" id="454194"/>
    <lineage>
        <taxon>Bacteria</taxon>
        <taxon>Pseudomonadati</taxon>
        <taxon>Acidobacteriota</taxon>
        <taxon>Blastocatellia</taxon>
        <taxon>Blastocatellales</taxon>
        <taxon>Pyrinomonadaceae</taxon>
        <taxon>Pyrinomonas</taxon>
    </lineage>
</organism>
<reference evidence="7 8" key="2">
    <citation type="submission" date="2015-01" db="EMBL/GenBank/DDBJ databases">
        <title>Complete genome sequence of Pyrinomonas methylaliphatogenes type strain K22T.</title>
        <authorList>
            <person name="Lee K.C.Y."/>
            <person name="Power J.F."/>
            <person name="Dunfield P.F."/>
            <person name="Morgan X.C."/>
            <person name="Huttenhower C."/>
            <person name="Stott M.B."/>
        </authorList>
    </citation>
    <scope>NUCLEOTIDE SEQUENCE [LARGE SCALE GENOMIC DNA]</scope>
    <source>
        <strain evidence="7 8">K22</strain>
    </source>
</reference>
<dbReference type="PROSITE" id="PS50045">
    <property type="entry name" value="SIGMA54_INTERACT_4"/>
    <property type="match status" value="1"/>
</dbReference>
<keyword evidence="8" id="KW-1185">Reference proteome</keyword>
<dbReference type="InterPro" id="IPR025662">
    <property type="entry name" value="Sigma_54_int_dom_ATP-bd_1"/>
</dbReference>
<dbReference type="InterPro" id="IPR009057">
    <property type="entry name" value="Homeodomain-like_sf"/>
</dbReference>
<evidence type="ECO:0000256" key="5">
    <source>
        <dbReference type="ARBA" id="ARBA00023163"/>
    </source>
</evidence>
<dbReference type="SUPFAM" id="SSF46689">
    <property type="entry name" value="Homeodomain-like"/>
    <property type="match status" value="1"/>
</dbReference>
<dbReference type="InterPro" id="IPR025943">
    <property type="entry name" value="Sigma_54_int_dom_ATP-bd_2"/>
</dbReference>
<dbReference type="PROSITE" id="PS00676">
    <property type="entry name" value="SIGMA54_INTERACT_2"/>
    <property type="match status" value="1"/>
</dbReference>
<dbReference type="Pfam" id="PF25601">
    <property type="entry name" value="AAA_lid_14"/>
    <property type="match status" value="1"/>
</dbReference>
<dbReference type="Proteomes" id="UP000031518">
    <property type="component" value="Unassembled WGS sequence"/>
</dbReference>
<evidence type="ECO:0000256" key="3">
    <source>
        <dbReference type="ARBA" id="ARBA00023015"/>
    </source>
</evidence>
<dbReference type="InterPro" id="IPR027417">
    <property type="entry name" value="P-loop_NTPase"/>
</dbReference>
<dbReference type="STRING" id="454194.PYK22_02161"/>
<dbReference type="Pfam" id="PF02954">
    <property type="entry name" value="HTH_8"/>
    <property type="match status" value="1"/>
</dbReference>
<dbReference type="GO" id="GO:0006355">
    <property type="term" value="P:regulation of DNA-templated transcription"/>
    <property type="evidence" value="ECO:0007669"/>
    <property type="project" value="InterPro"/>
</dbReference>
<keyword evidence="3" id="KW-0805">Transcription regulation</keyword>
<dbReference type="PANTHER" id="PTHR32071">
    <property type="entry name" value="TRANSCRIPTIONAL REGULATORY PROTEIN"/>
    <property type="match status" value="1"/>
</dbReference>
<dbReference type="Gene3D" id="1.10.8.60">
    <property type="match status" value="1"/>
</dbReference>
<dbReference type="PRINTS" id="PR01590">
    <property type="entry name" value="HTHFIS"/>
</dbReference>
<keyword evidence="4 7" id="KW-0238">DNA-binding</keyword>
<feature type="domain" description="Sigma-54 factor interaction" evidence="6">
    <location>
        <begin position="3"/>
        <end position="232"/>
    </location>
</feature>
<dbReference type="CDD" id="cd00009">
    <property type="entry name" value="AAA"/>
    <property type="match status" value="1"/>
</dbReference>
<reference evidence="7 8" key="1">
    <citation type="submission" date="2013-12" db="EMBL/GenBank/DDBJ databases">
        <authorList>
            <person name="Stott M."/>
        </authorList>
    </citation>
    <scope>NUCLEOTIDE SEQUENCE [LARGE SCALE GENOMIC DNA]</scope>
    <source>
        <strain evidence="7 8">K22</strain>
    </source>
</reference>
<gene>
    <name evidence="7" type="ORF">PYK22_02161</name>
</gene>
<dbReference type="InterPro" id="IPR002197">
    <property type="entry name" value="HTH_Fis"/>
</dbReference>
<sequence>MELVAKSPAMQEVIKLAERVAPTDVTLLITGESGAGKDALARFIHARSRRAAAPFVKIDCAALPQELIEAELFGYERGAFTGAIRSKPGRLEAAQNGTLVLDEVAHLSLQAQAKLLRVIERREFERLGGRRRISIDARIIALTNVDLDEAVKRRTFREDLFHRLNVVRIELPPLRERRMDVRALAEEILATVGRKHGRRIKGFSREAIAALEDYEFPGNVRELMHIIERAVIICDGERIDIADLPEAVRMAAKAQRRRRARPTLAEVEAEYIRETLAATRGNKSEAARILGISRKNLYEKIARYHIESVKR</sequence>
<dbReference type="GO" id="GO:0005524">
    <property type="term" value="F:ATP binding"/>
    <property type="evidence" value="ECO:0007669"/>
    <property type="project" value="UniProtKB-KW"/>
</dbReference>
<evidence type="ECO:0000313" key="8">
    <source>
        <dbReference type="Proteomes" id="UP000031518"/>
    </source>
</evidence>
<evidence type="ECO:0000256" key="2">
    <source>
        <dbReference type="ARBA" id="ARBA00022840"/>
    </source>
</evidence>
<dbReference type="EMBL" id="CBXV010000007">
    <property type="protein sequence ID" value="CDM66149.1"/>
    <property type="molecule type" value="Genomic_DNA"/>
</dbReference>
<dbReference type="Gene3D" id="1.10.10.60">
    <property type="entry name" value="Homeodomain-like"/>
    <property type="match status" value="1"/>
</dbReference>
<dbReference type="SMART" id="SM00382">
    <property type="entry name" value="AAA"/>
    <property type="match status" value="1"/>
</dbReference>
<keyword evidence="5" id="KW-0804">Transcription</keyword>
<dbReference type="GO" id="GO:0043565">
    <property type="term" value="F:sequence-specific DNA binding"/>
    <property type="evidence" value="ECO:0007669"/>
    <property type="project" value="InterPro"/>
</dbReference>
<dbReference type="InterPro" id="IPR025944">
    <property type="entry name" value="Sigma_54_int_dom_CS"/>
</dbReference>
<dbReference type="OrthoDB" id="9771372at2"/>
<evidence type="ECO:0000259" key="6">
    <source>
        <dbReference type="PROSITE" id="PS50045"/>
    </source>
</evidence>
<dbReference type="PROSITE" id="PS00688">
    <property type="entry name" value="SIGMA54_INTERACT_3"/>
    <property type="match status" value="1"/>
</dbReference>
<dbReference type="FunFam" id="3.40.50.300:FF:000006">
    <property type="entry name" value="DNA-binding transcriptional regulator NtrC"/>
    <property type="match status" value="1"/>
</dbReference>
<dbReference type="Gene3D" id="3.40.50.300">
    <property type="entry name" value="P-loop containing nucleotide triphosphate hydrolases"/>
    <property type="match status" value="1"/>
</dbReference>
<dbReference type="Pfam" id="PF00158">
    <property type="entry name" value="Sigma54_activat"/>
    <property type="match status" value="1"/>
</dbReference>
<accession>A0A0B6X0T0</accession>
<evidence type="ECO:0000313" key="7">
    <source>
        <dbReference type="EMBL" id="CDM66149.1"/>
    </source>
</evidence>
<proteinExistence type="predicted"/>
<dbReference type="InterPro" id="IPR003593">
    <property type="entry name" value="AAA+_ATPase"/>
</dbReference>
<dbReference type="InterPro" id="IPR058031">
    <property type="entry name" value="AAA_lid_NorR"/>
</dbReference>
<name>A0A0B6X0T0_9BACT</name>